<keyword evidence="3" id="KW-1185">Reference proteome</keyword>
<reference evidence="2 3" key="1">
    <citation type="submission" date="2019-07" db="EMBL/GenBank/DDBJ databases">
        <title>Whole genome shotgun sequence of Microvirga aerophila NBRC 106136.</title>
        <authorList>
            <person name="Hosoyama A."/>
            <person name="Uohara A."/>
            <person name="Ohji S."/>
            <person name="Ichikawa N."/>
        </authorList>
    </citation>
    <scope>NUCLEOTIDE SEQUENCE [LARGE SCALE GENOMIC DNA]</scope>
    <source>
        <strain evidence="2 3">NBRC 106136</strain>
    </source>
</reference>
<name>A0A512C1J5_9HYPH</name>
<evidence type="ECO:0000313" key="3">
    <source>
        <dbReference type="Proteomes" id="UP000321085"/>
    </source>
</evidence>
<dbReference type="AlphaFoldDB" id="A0A512C1J5"/>
<accession>A0A512C1J5</accession>
<dbReference type="RefSeq" id="WP_147022828.1">
    <property type="nucleotide sequence ID" value="NZ_BJYU01000149.1"/>
</dbReference>
<evidence type="ECO:0000313" key="2">
    <source>
        <dbReference type="EMBL" id="GEO18063.1"/>
    </source>
</evidence>
<comment type="caution">
    <text evidence="2">The sequence shown here is derived from an EMBL/GenBank/DDBJ whole genome shotgun (WGS) entry which is preliminary data.</text>
</comment>
<sequence length="425" mass="47153">MIITFDPNGKFTPKGTLEKWQKKLGPVVGHQTYPMFLLMYAFVGPLLRFAPPHILNPQVELVGKRETGKTTAAAAAASIWAGDPERDVGGGEDWDLTINALDIQKRAHSDSLMFNDEINLAGTSSADQVEVVSKSVFKIASTGGRKRLTDAKPVPNLRLALLSTSNVPLRRLVKAKGAVLGALASRMITIRIGKDRPYGILDRVPDSFADARQAMQHLRAVINSQYGTAGQSFIARLVKERAADERALGRSIQKRMNRFLKEVEQIRSSHSSIRIENTLAVTYAAGRLARDWGILPRTWGSLLPVLLQIYRSLQKKPVASPLDRVRQYVETHREQLVKVESMAKPYTAPKFESTAGFLRCVSGGYELLVPTKLFQEEFPDHRLLMQALKKASLARTEGGNQTKLSIKVPKVICSTGRVYCIRLRA</sequence>
<feature type="domain" description="DUF927" evidence="1">
    <location>
        <begin position="9"/>
        <end position="147"/>
    </location>
</feature>
<dbReference type="Proteomes" id="UP000321085">
    <property type="component" value="Unassembled WGS sequence"/>
</dbReference>
<proteinExistence type="predicted"/>
<dbReference type="EMBL" id="BJYU01000149">
    <property type="protein sequence ID" value="GEO18063.1"/>
    <property type="molecule type" value="Genomic_DNA"/>
</dbReference>
<evidence type="ECO:0000259" key="1">
    <source>
        <dbReference type="Pfam" id="PF06048"/>
    </source>
</evidence>
<protein>
    <recommendedName>
        <fullName evidence="1">DUF927 domain-containing protein</fullName>
    </recommendedName>
</protein>
<gene>
    <name evidence="2" type="ORF">MAE02_57590</name>
</gene>
<organism evidence="2 3">
    <name type="scientific">Microvirga aerophila</name>
    <dbReference type="NCBI Taxonomy" id="670291"/>
    <lineage>
        <taxon>Bacteria</taxon>
        <taxon>Pseudomonadati</taxon>
        <taxon>Pseudomonadota</taxon>
        <taxon>Alphaproteobacteria</taxon>
        <taxon>Hyphomicrobiales</taxon>
        <taxon>Methylobacteriaceae</taxon>
        <taxon>Microvirga</taxon>
    </lineage>
</organism>
<dbReference type="Pfam" id="PF06048">
    <property type="entry name" value="DUF927"/>
    <property type="match status" value="1"/>
</dbReference>
<dbReference type="InterPro" id="IPR009270">
    <property type="entry name" value="DUF927"/>
</dbReference>